<dbReference type="PIRSF" id="PIRSF006060">
    <property type="entry name" value="AA_transporter"/>
    <property type="match status" value="1"/>
</dbReference>
<keyword evidence="3" id="KW-0813">Transport</keyword>
<dbReference type="GO" id="GO:0005886">
    <property type="term" value="C:plasma membrane"/>
    <property type="evidence" value="ECO:0007669"/>
    <property type="project" value="TreeGrafter"/>
</dbReference>
<dbReference type="Ensembl" id="ENSBGRT00000037366.1">
    <property type="protein sequence ID" value="ENSBGRP00000032296.1"/>
    <property type="gene ID" value="ENSBGRG00000020249.1"/>
</dbReference>
<keyword evidence="4 9" id="KW-0812">Transmembrane</keyword>
<feature type="domain" description="Cationic amino acid transporter C-terminal" evidence="10">
    <location>
        <begin position="527"/>
        <end position="577"/>
    </location>
</feature>
<organism evidence="11 12">
    <name type="scientific">Bos mutus grunniens</name>
    <name type="common">Wild yak</name>
    <name type="synonym">Bos grunniens</name>
    <dbReference type="NCBI Taxonomy" id="30521"/>
    <lineage>
        <taxon>Eukaryota</taxon>
        <taxon>Metazoa</taxon>
        <taxon>Chordata</taxon>
        <taxon>Craniata</taxon>
        <taxon>Vertebrata</taxon>
        <taxon>Euteleostomi</taxon>
        <taxon>Mammalia</taxon>
        <taxon>Eutheria</taxon>
        <taxon>Laurasiatheria</taxon>
        <taxon>Artiodactyla</taxon>
        <taxon>Ruminantia</taxon>
        <taxon>Pecora</taxon>
        <taxon>Bovidae</taxon>
        <taxon>Bovinae</taxon>
        <taxon>Bos</taxon>
    </lineage>
</organism>
<evidence type="ECO:0000256" key="9">
    <source>
        <dbReference type="SAM" id="Phobius"/>
    </source>
</evidence>
<reference evidence="11" key="2">
    <citation type="submission" date="2025-08" db="UniProtKB">
        <authorList>
            <consortium name="Ensembl"/>
        </authorList>
    </citation>
    <scope>IDENTIFICATION</scope>
</reference>
<reference evidence="11" key="1">
    <citation type="submission" date="2019-05" db="EMBL/GenBank/DDBJ databases">
        <authorList>
            <person name="Zhang S."/>
            <person name="Liu J."/>
        </authorList>
    </citation>
    <scope>NUCLEOTIDE SEQUENCE [LARGE SCALE GENOMIC DNA]</scope>
</reference>
<proteinExistence type="inferred from homology"/>
<dbReference type="Pfam" id="PF13906">
    <property type="entry name" value="AA_permease_C"/>
    <property type="match status" value="1"/>
</dbReference>
<keyword evidence="6 9" id="KW-1133">Transmembrane helix</keyword>
<comment type="similarity">
    <text evidence="2">Belongs to the amino acid-polyamine-organocation (APC) superfamily. Cationic amino acid transporter (CAT) (TC 2.A.3.3) family.</text>
</comment>
<evidence type="ECO:0000313" key="12">
    <source>
        <dbReference type="Proteomes" id="UP000694520"/>
    </source>
</evidence>
<feature type="transmembrane region" description="Helical" evidence="9">
    <location>
        <begin position="66"/>
        <end position="86"/>
    </location>
</feature>
<evidence type="ECO:0000256" key="3">
    <source>
        <dbReference type="ARBA" id="ARBA00022448"/>
    </source>
</evidence>
<comment type="subcellular location">
    <subcellularLocation>
        <location evidence="1">Endomembrane system</location>
        <topology evidence="1">Multi-pass membrane protein</topology>
    </subcellularLocation>
</comment>
<evidence type="ECO:0000256" key="2">
    <source>
        <dbReference type="ARBA" id="ARBA00008572"/>
    </source>
</evidence>
<evidence type="ECO:0000256" key="1">
    <source>
        <dbReference type="ARBA" id="ARBA00004127"/>
    </source>
</evidence>
<feature type="transmembrane region" description="Helical" evidence="9">
    <location>
        <begin position="385"/>
        <end position="406"/>
    </location>
</feature>
<dbReference type="GO" id="GO:0015171">
    <property type="term" value="F:amino acid transmembrane transporter activity"/>
    <property type="evidence" value="ECO:0007669"/>
    <property type="project" value="TreeGrafter"/>
</dbReference>
<sequence length="603" mass="66314">MLRQYVHQFGQKLVRRQRLRPREGPEKRTARRLNTLDLIALGLGGTLGNGMYILVGEVSVYEAGPAIIICYLLAGLSTLLSGLCYADYVTMGQLCAFITGWNLILSYVMGTACVSRAWSAAFDSLIGNHISQAFRKFSLNVPYFLATYADFLHWAWYFFALGLVLLLTGLLFLGARESTLVNKVFTGLNLLVLSFTILSGFIKGDPHNWKLMEEDYRLATSGSSDTYSLGPLGSGGFLPFGFEGILQGAATCVYAFVGFDVIATTGKEVQNPRRSIPLGIVITIFIGFLAYFGVSAALTLMVPYYQIQPQSPLLQAFLHVGWNPARYVVAVGTLCALTSSLLGTMFTMPRLIYVMAEDGLTLFSHLVCALILAVLALLLELIDLVYLVSIGTLLAYSLVAFSVLVLRYQPEQNFSKNEKKDDEIDISQWEASPSEPASEAGTSRTLKTLWFPTSTTPTVKSGQIVYGCAFLLVLLLIILSLVLAQWPSQVFSGDPMLTTVAVLLLLLITGVMAIIWRQPQDPTPLHFKVPALPVLPLVSIFVNIYLMIQMTSRTWAQFGIWMVIGFAIYFGYGIRHSLENSEQHPAASAFQTLDKNIPGAESS</sequence>
<accession>A0A8B9Y9H1</accession>
<feature type="transmembrane region" description="Helical" evidence="9">
    <location>
        <begin position="554"/>
        <end position="572"/>
    </location>
</feature>
<feature type="transmembrane region" description="Helical" evidence="9">
    <location>
        <begin position="529"/>
        <end position="548"/>
    </location>
</feature>
<feature type="transmembrane region" description="Helical" evidence="9">
    <location>
        <begin position="98"/>
        <end position="118"/>
    </location>
</feature>
<dbReference type="Proteomes" id="UP000694520">
    <property type="component" value="Chromosome 20"/>
</dbReference>
<dbReference type="GeneTree" id="ENSGT00940000161142"/>
<dbReference type="FunFam" id="1.20.1740.10:FF:000024">
    <property type="entry name" value="High affinity cationic amino acid transporter 1"/>
    <property type="match status" value="1"/>
</dbReference>
<keyword evidence="7 9" id="KW-0472">Membrane</keyword>
<feature type="transmembrane region" description="Helical" evidence="9">
    <location>
        <begin position="278"/>
        <end position="305"/>
    </location>
</feature>
<dbReference type="AlphaFoldDB" id="A0A8B9Y9H1"/>
<evidence type="ECO:0000256" key="8">
    <source>
        <dbReference type="ARBA" id="ARBA00023180"/>
    </source>
</evidence>
<dbReference type="Gene3D" id="1.20.1740.10">
    <property type="entry name" value="Amino acid/polyamine transporter I"/>
    <property type="match status" value="2"/>
</dbReference>
<dbReference type="Pfam" id="PF13520">
    <property type="entry name" value="AA_permease_2"/>
    <property type="match status" value="1"/>
</dbReference>
<feature type="transmembrane region" description="Helical" evidence="9">
    <location>
        <begin position="180"/>
        <end position="202"/>
    </location>
</feature>
<dbReference type="PANTHER" id="PTHR43243">
    <property type="entry name" value="INNER MEMBRANE TRANSPORTER YGJI-RELATED"/>
    <property type="match status" value="1"/>
</dbReference>
<name>A0A8B9Y9H1_BOSMU</name>
<feature type="transmembrane region" description="Helical" evidence="9">
    <location>
        <begin position="36"/>
        <end position="54"/>
    </location>
</feature>
<feature type="transmembrane region" description="Helical" evidence="9">
    <location>
        <begin position="360"/>
        <end position="379"/>
    </location>
</feature>
<dbReference type="InterPro" id="IPR002293">
    <property type="entry name" value="AA/rel_permease1"/>
</dbReference>
<feature type="transmembrane region" description="Helical" evidence="9">
    <location>
        <begin position="245"/>
        <end position="266"/>
    </location>
</feature>
<evidence type="ECO:0000256" key="4">
    <source>
        <dbReference type="ARBA" id="ARBA00022692"/>
    </source>
</evidence>
<keyword evidence="5" id="KW-0029">Amino-acid transport</keyword>
<evidence type="ECO:0000256" key="5">
    <source>
        <dbReference type="ARBA" id="ARBA00022970"/>
    </source>
</evidence>
<feature type="transmembrane region" description="Helical" evidence="9">
    <location>
        <begin position="325"/>
        <end position="348"/>
    </location>
</feature>
<evidence type="ECO:0000259" key="10">
    <source>
        <dbReference type="Pfam" id="PF13906"/>
    </source>
</evidence>
<keyword evidence="12" id="KW-1185">Reference proteome</keyword>
<feature type="transmembrane region" description="Helical" evidence="9">
    <location>
        <begin position="496"/>
        <end position="517"/>
    </location>
</feature>
<dbReference type="InterPro" id="IPR029485">
    <property type="entry name" value="CAT_C"/>
</dbReference>
<dbReference type="PANTHER" id="PTHR43243:SF10">
    <property type="entry name" value="MGC138914 PROTEIN"/>
    <property type="match status" value="1"/>
</dbReference>
<feature type="transmembrane region" description="Helical" evidence="9">
    <location>
        <begin position="464"/>
        <end position="484"/>
    </location>
</feature>
<evidence type="ECO:0000256" key="6">
    <source>
        <dbReference type="ARBA" id="ARBA00022989"/>
    </source>
</evidence>
<keyword evidence="8" id="KW-0325">Glycoprotein</keyword>
<reference evidence="11" key="3">
    <citation type="submission" date="2025-09" db="UniProtKB">
        <authorList>
            <consortium name="Ensembl"/>
        </authorList>
    </citation>
    <scope>IDENTIFICATION</scope>
</reference>
<evidence type="ECO:0000313" key="11">
    <source>
        <dbReference type="Ensembl" id="ENSBGRP00000032296.1"/>
    </source>
</evidence>
<feature type="transmembrane region" description="Helical" evidence="9">
    <location>
        <begin position="154"/>
        <end position="173"/>
    </location>
</feature>
<protein>
    <recommendedName>
        <fullName evidence="10">Cationic amino acid transporter C-terminal domain-containing protein</fullName>
    </recommendedName>
</protein>
<dbReference type="GO" id="GO:0012505">
    <property type="term" value="C:endomembrane system"/>
    <property type="evidence" value="ECO:0007669"/>
    <property type="project" value="UniProtKB-SubCell"/>
</dbReference>
<evidence type="ECO:0000256" key="7">
    <source>
        <dbReference type="ARBA" id="ARBA00023136"/>
    </source>
</evidence>